<keyword evidence="6" id="KW-1185">Reference proteome</keyword>
<name>A0A550C1K4_9AGAR</name>
<gene>
    <name evidence="5" type="ORF">BD626DRAFT_550675</name>
</gene>
<evidence type="ECO:0000256" key="3">
    <source>
        <dbReference type="SAM" id="SignalP"/>
    </source>
</evidence>
<dbReference type="InterPro" id="IPR004352">
    <property type="entry name" value="GH114_TIM-barrel"/>
</dbReference>
<keyword evidence="3" id="KW-0732">Signal</keyword>
<feature type="chain" id="PRO_5021701689" description="alpha-galactosidase" evidence="3">
    <location>
        <begin position="21"/>
        <end position="259"/>
    </location>
</feature>
<evidence type="ECO:0000313" key="6">
    <source>
        <dbReference type="Proteomes" id="UP000320762"/>
    </source>
</evidence>
<dbReference type="EC" id="3.2.1.22" evidence="2"/>
<evidence type="ECO:0000313" key="5">
    <source>
        <dbReference type="EMBL" id="TRM58684.1"/>
    </source>
</evidence>
<dbReference type="PANTHER" id="PTHR35273:SF2">
    <property type="entry name" value="ALPHA-GALACTOSIDASE"/>
    <property type="match status" value="1"/>
</dbReference>
<dbReference type="InterPro" id="IPR017853">
    <property type="entry name" value="GH"/>
</dbReference>
<dbReference type="Pfam" id="PF03537">
    <property type="entry name" value="Glyco_hydro_114"/>
    <property type="match status" value="1"/>
</dbReference>
<organism evidence="5 6">
    <name type="scientific">Schizophyllum amplum</name>
    <dbReference type="NCBI Taxonomy" id="97359"/>
    <lineage>
        <taxon>Eukaryota</taxon>
        <taxon>Fungi</taxon>
        <taxon>Dikarya</taxon>
        <taxon>Basidiomycota</taxon>
        <taxon>Agaricomycotina</taxon>
        <taxon>Agaricomycetes</taxon>
        <taxon>Agaricomycetidae</taxon>
        <taxon>Agaricales</taxon>
        <taxon>Schizophyllaceae</taxon>
        <taxon>Schizophyllum</taxon>
    </lineage>
</organism>
<evidence type="ECO:0000256" key="2">
    <source>
        <dbReference type="ARBA" id="ARBA00012755"/>
    </source>
</evidence>
<proteinExistence type="predicted"/>
<evidence type="ECO:0000259" key="4">
    <source>
        <dbReference type="Pfam" id="PF03537"/>
    </source>
</evidence>
<dbReference type="OrthoDB" id="2108802at2759"/>
<dbReference type="PANTHER" id="PTHR35273">
    <property type="entry name" value="ALPHA-1,4 POLYGALACTOSAMINIDASE, PUTATIVE (AFU_ORTHOLOGUE AFUA_3G07890)-RELATED"/>
    <property type="match status" value="1"/>
</dbReference>
<sequence>MYATTTAAATNLALALSVHGAVTLFPVNGNFDYQLGSAYNPPSGTQIVSRDHTANPADGLYNVCYINAYQTQPEDRDWWTSNHDDVLLREGGDYYEDPDWEGELLLDTTTAAKRDEIATVMKGYIDECASKGFNAVEADNFDTFTRTDLLTQDGNYALAKTLADYAHGLDLAFGQKNAAEYSADAKAAVGFDFAVAEECMEWKECGDYMDVYGDYVIEIEYKKAQFRTACADHGDELPIVYRDQELTGPTGSDYVFEAC</sequence>
<protein>
    <recommendedName>
        <fullName evidence="2">alpha-galactosidase</fullName>
        <ecNumber evidence="2">3.2.1.22</ecNumber>
    </recommendedName>
</protein>
<keyword evidence="5" id="KW-0378">Hydrolase</keyword>
<dbReference type="Proteomes" id="UP000320762">
    <property type="component" value="Unassembled WGS sequence"/>
</dbReference>
<dbReference type="Gene3D" id="3.20.20.70">
    <property type="entry name" value="Aldolase class I"/>
    <property type="match status" value="1"/>
</dbReference>
<comment type="caution">
    <text evidence="5">The sequence shown here is derived from an EMBL/GenBank/DDBJ whole genome shotgun (WGS) entry which is preliminary data.</text>
</comment>
<dbReference type="STRING" id="97359.A0A550C1K4"/>
<dbReference type="GO" id="GO:0004557">
    <property type="term" value="F:alpha-galactosidase activity"/>
    <property type="evidence" value="ECO:0007669"/>
    <property type="project" value="UniProtKB-EC"/>
</dbReference>
<dbReference type="EMBL" id="VDMD01000034">
    <property type="protein sequence ID" value="TRM58684.1"/>
    <property type="molecule type" value="Genomic_DNA"/>
</dbReference>
<dbReference type="InterPro" id="IPR013785">
    <property type="entry name" value="Aldolase_TIM"/>
</dbReference>
<evidence type="ECO:0000256" key="1">
    <source>
        <dbReference type="ARBA" id="ARBA00001255"/>
    </source>
</evidence>
<reference evidence="5 6" key="1">
    <citation type="journal article" date="2019" name="New Phytol.">
        <title>Comparative genomics reveals unique wood-decay strategies and fruiting body development in the Schizophyllaceae.</title>
        <authorList>
            <person name="Almasi E."/>
            <person name="Sahu N."/>
            <person name="Krizsan K."/>
            <person name="Balint B."/>
            <person name="Kovacs G.M."/>
            <person name="Kiss B."/>
            <person name="Cseklye J."/>
            <person name="Drula E."/>
            <person name="Henrissat B."/>
            <person name="Nagy I."/>
            <person name="Chovatia M."/>
            <person name="Adam C."/>
            <person name="LaButti K."/>
            <person name="Lipzen A."/>
            <person name="Riley R."/>
            <person name="Grigoriev I.V."/>
            <person name="Nagy L.G."/>
        </authorList>
    </citation>
    <scope>NUCLEOTIDE SEQUENCE [LARGE SCALE GENOMIC DNA]</scope>
    <source>
        <strain evidence="5 6">NL-1724</strain>
    </source>
</reference>
<feature type="signal peptide" evidence="3">
    <location>
        <begin position="1"/>
        <end position="20"/>
    </location>
</feature>
<accession>A0A550C1K4</accession>
<feature type="domain" description="Glycoside-hydrolase family GH114 TIM-barrel" evidence="4">
    <location>
        <begin position="31"/>
        <end position="246"/>
    </location>
</feature>
<comment type="catalytic activity">
    <reaction evidence="1">
        <text>Hydrolysis of terminal, non-reducing alpha-D-galactose residues in alpha-D-galactosides, including galactose oligosaccharides, galactomannans and galactolipids.</text>
        <dbReference type="EC" id="3.2.1.22"/>
    </reaction>
</comment>
<dbReference type="SUPFAM" id="SSF51445">
    <property type="entry name" value="(Trans)glycosidases"/>
    <property type="match status" value="1"/>
</dbReference>
<dbReference type="AlphaFoldDB" id="A0A550C1K4"/>